<feature type="transmembrane region" description="Helical" evidence="11">
    <location>
        <begin position="428"/>
        <end position="450"/>
    </location>
</feature>
<organism evidence="13 14">
    <name type="scientific">Candidatus Macondimonas diazotrophica</name>
    <dbReference type="NCBI Taxonomy" id="2305248"/>
    <lineage>
        <taxon>Bacteria</taxon>
        <taxon>Pseudomonadati</taxon>
        <taxon>Pseudomonadota</taxon>
        <taxon>Gammaproteobacteria</taxon>
        <taxon>Chromatiales</taxon>
        <taxon>Ectothiorhodospiraceae</taxon>
        <taxon>Candidatus Macondimonas</taxon>
    </lineage>
</organism>
<keyword evidence="3 9" id="KW-0349">Heme</keyword>
<keyword evidence="7 9" id="KW-0408">Iron</keyword>
<dbReference type="EMBL" id="SRIO01000007">
    <property type="protein sequence ID" value="TFZ82665.1"/>
    <property type="molecule type" value="Genomic_DNA"/>
</dbReference>
<dbReference type="InterPro" id="IPR004923">
    <property type="entry name" value="FTR1/Fip1/EfeU"/>
</dbReference>
<keyword evidence="14" id="KW-1185">Reference proteome</keyword>
<evidence type="ECO:0000256" key="1">
    <source>
        <dbReference type="ARBA" id="ARBA00004141"/>
    </source>
</evidence>
<comment type="caution">
    <text evidence="13">The sequence shown here is derived from an EMBL/GenBank/DDBJ whole genome shotgun (WGS) entry which is preliminary data.</text>
</comment>
<dbReference type="GO" id="GO:0015093">
    <property type="term" value="F:ferrous iron transmembrane transporter activity"/>
    <property type="evidence" value="ECO:0007669"/>
    <property type="project" value="TreeGrafter"/>
</dbReference>
<dbReference type="Gene3D" id="1.10.760.10">
    <property type="entry name" value="Cytochrome c-like domain"/>
    <property type="match status" value="1"/>
</dbReference>
<evidence type="ECO:0000259" key="12">
    <source>
        <dbReference type="PROSITE" id="PS51007"/>
    </source>
</evidence>
<dbReference type="OrthoDB" id="8215804at2"/>
<dbReference type="Proteomes" id="UP000297890">
    <property type="component" value="Unassembled WGS sequence"/>
</dbReference>
<proteinExistence type="inferred from homology"/>
<feature type="transmembrane region" description="Helical" evidence="11">
    <location>
        <begin position="612"/>
        <end position="636"/>
    </location>
</feature>
<name>A0A4Z0F8M0_9GAMM</name>
<dbReference type="PROSITE" id="PS51007">
    <property type="entry name" value="CYTC"/>
    <property type="match status" value="1"/>
</dbReference>
<dbReference type="GO" id="GO:0009055">
    <property type="term" value="F:electron transfer activity"/>
    <property type="evidence" value="ECO:0007669"/>
    <property type="project" value="InterPro"/>
</dbReference>
<dbReference type="PANTHER" id="PTHR31632:SF2">
    <property type="entry name" value="PLASMA MEMBRANE IRON PERMEASE"/>
    <property type="match status" value="1"/>
</dbReference>
<reference evidence="13 14" key="1">
    <citation type="journal article" date="2019" name="ISME J.">
        <title>Candidatus Macondimonas diazotrophica, a novel gammaproteobacterial genus dominating crude-oil-contaminated coastal sediments.</title>
        <authorList>
            <person name="Karthikeyan S."/>
            <person name="Konstantinidis K."/>
        </authorList>
    </citation>
    <scope>NUCLEOTIDE SEQUENCE [LARGE SCALE GENOMIC DNA]</scope>
    <source>
        <strain evidence="13 14">KTK01</strain>
    </source>
</reference>
<dbReference type="InterPro" id="IPR009056">
    <property type="entry name" value="Cyt_c-like_dom"/>
</dbReference>
<feature type="transmembrane region" description="Helical" evidence="11">
    <location>
        <begin position="395"/>
        <end position="416"/>
    </location>
</feature>
<evidence type="ECO:0000256" key="6">
    <source>
        <dbReference type="ARBA" id="ARBA00022989"/>
    </source>
</evidence>
<keyword evidence="5 9" id="KW-0479">Metal-binding</keyword>
<comment type="subcellular location">
    <subcellularLocation>
        <location evidence="1">Membrane</location>
        <topology evidence="1">Multi-pass membrane protein</topology>
    </subcellularLocation>
</comment>
<dbReference type="SUPFAM" id="SSF46626">
    <property type="entry name" value="Cytochrome c"/>
    <property type="match status" value="1"/>
</dbReference>
<feature type="transmembrane region" description="Helical" evidence="11">
    <location>
        <begin position="537"/>
        <end position="558"/>
    </location>
</feature>
<evidence type="ECO:0000256" key="8">
    <source>
        <dbReference type="ARBA" id="ARBA00023136"/>
    </source>
</evidence>
<evidence type="ECO:0000256" key="9">
    <source>
        <dbReference type="PROSITE-ProRule" id="PRU00433"/>
    </source>
</evidence>
<dbReference type="Pfam" id="PF03239">
    <property type="entry name" value="FTR1"/>
    <property type="match status" value="1"/>
</dbReference>
<feature type="domain" description="Cytochrome c" evidence="12">
    <location>
        <begin position="136"/>
        <end position="223"/>
    </location>
</feature>
<gene>
    <name evidence="13" type="ORF">E4680_06780</name>
</gene>
<evidence type="ECO:0000256" key="2">
    <source>
        <dbReference type="ARBA" id="ARBA00008333"/>
    </source>
</evidence>
<keyword evidence="10" id="KW-0175">Coiled coil</keyword>
<feature type="transmembrane region" description="Helical" evidence="11">
    <location>
        <begin position="462"/>
        <end position="479"/>
    </location>
</feature>
<accession>A0A4Z0F8M0</accession>
<dbReference type="InterPro" id="IPR036909">
    <property type="entry name" value="Cyt_c-like_dom_sf"/>
</dbReference>
<keyword evidence="8 11" id="KW-0472">Membrane</keyword>
<feature type="transmembrane region" description="Helical" evidence="11">
    <location>
        <begin position="570"/>
        <end position="592"/>
    </location>
</feature>
<sequence length="647" mass="70468">MNPWIPPRLPIRLRFAIVCVFSLWASHVMAASREAILPILQMVDYIGVDYPEFVQDGQVLNAAEYAEQREFSADIRRRLDDLPEVDGKAQLIESAQELEQAIARKADGTYIQNLTADMTENLLRQYPVSLTPVKVPDPAVGSRLYQEQCAGCHGVTGRGDGPAAQGLTPAPTDFHDAGRRSQRSLLSYYNTVSLGVPGTAMASYTHLSEAERWALVFHIGQLYFDDTQKQAGRALWADTPDMRRIVPDMGTLVQTTPEALAANHPDHAMPLLAALIDRPALLAPGQDRALTTARQMLDAADQAYRSGNREEAARAALSAYLDGFELAEATLAATDRKLMAQIEADMMALRNAIREEETVNAVTQRVERLQVALNQAENRLHSDEHSVAAAFSGSFLILFREGLEAILVLAAMFAFLKKSGRSEGLAYLHAGWIGALVMGLATWFAATYLIDISGASRELTEGLTALLAAVILIGVGLWLHNKSYASRWQQYVAGQMQAAMNRGGLRAIGLVSFLAVYREAFETVLFYRALWSQGQHTAVLSGMVIATILLAGIAVALFRFSVRLPIRQFFSFSAALIGVLAVVFAGKGLAALQAAGWINAQPVDFIDLPVLGIYPTLQTLLGQGLVLMVLLAGILYNHRSPSAAPSH</sequence>
<evidence type="ECO:0000256" key="7">
    <source>
        <dbReference type="ARBA" id="ARBA00023004"/>
    </source>
</evidence>
<comment type="similarity">
    <text evidence="2">Belongs to the oxidase-dependent Fe transporter (OFeT) (TC 9.A.10.1) family.</text>
</comment>
<dbReference type="AlphaFoldDB" id="A0A4Z0F8M0"/>
<evidence type="ECO:0000256" key="4">
    <source>
        <dbReference type="ARBA" id="ARBA00022692"/>
    </source>
</evidence>
<dbReference type="Pfam" id="PF00034">
    <property type="entry name" value="Cytochrom_C"/>
    <property type="match status" value="1"/>
</dbReference>
<dbReference type="GO" id="GO:0046872">
    <property type="term" value="F:metal ion binding"/>
    <property type="evidence" value="ECO:0007669"/>
    <property type="project" value="UniProtKB-KW"/>
</dbReference>
<dbReference type="GO" id="GO:0020037">
    <property type="term" value="F:heme binding"/>
    <property type="evidence" value="ECO:0007669"/>
    <property type="project" value="InterPro"/>
</dbReference>
<evidence type="ECO:0000256" key="5">
    <source>
        <dbReference type="ARBA" id="ARBA00022723"/>
    </source>
</evidence>
<dbReference type="GO" id="GO:0033573">
    <property type="term" value="C:high-affinity iron permease complex"/>
    <property type="evidence" value="ECO:0007669"/>
    <property type="project" value="InterPro"/>
</dbReference>
<feature type="transmembrane region" description="Helical" evidence="11">
    <location>
        <begin position="499"/>
        <end position="517"/>
    </location>
</feature>
<evidence type="ECO:0000256" key="3">
    <source>
        <dbReference type="ARBA" id="ARBA00022617"/>
    </source>
</evidence>
<keyword evidence="4 11" id="KW-0812">Transmembrane</keyword>
<evidence type="ECO:0000313" key="13">
    <source>
        <dbReference type="EMBL" id="TFZ82665.1"/>
    </source>
</evidence>
<protein>
    <submittedName>
        <fullName evidence="13">C-type cytochrome</fullName>
    </submittedName>
</protein>
<evidence type="ECO:0000313" key="14">
    <source>
        <dbReference type="Proteomes" id="UP000297890"/>
    </source>
</evidence>
<dbReference type="PANTHER" id="PTHR31632">
    <property type="entry name" value="IRON TRANSPORTER FTH1"/>
    <property type="match status" value="1"/>
</dbReference>
<evidence type="ECO:0000256" key="10">
    <source>
        <dbReference type="SAM" id="Coils"/>
    </source>
</evidence>
<feature type="coiled-coil region" evidence="10">
    <location>
        <begin position="339"/>
        <end position="386"/>
    </location>
</feature>
<evidence type="ECO:0000256" key="11">
    <source>
        <dbReference type="SAM" id="Phobius"/>
    </source>
</evidence>
<keyword evidence="6 11" id="KW-1133">Transmembrane helix</keyword>
<dbReference type="RefSeq" id="WP_135281652.1">
    <property type="nucleotide sequence ID" value="NZ_SRIO01000007.1"/>
</dbReference>